<reference evidence="7 8" key="1">
    <citation type="journal article" date="2016" name="Nat. Commun.">
        <title>Thousands of microbial genomes shed light on interconnected biogeochemical processes in an aquifer system.</title>
        <authorList>
            <person name="Anantharaman K."/>
            <person name="Brown C.T."/>
            <person name="Hug L.A."/>
            <person name="Sharon I."/>
            <person name="Castelle C.J."/>
            <person name="Probst A.J."/>
            <person name="Thomas B.C."/>
            <person name="Singh A."/>
            <person name="Wilkins M.J."/>
            <person name="Karaoz U."/>
            <person name="Brodie E.L."/>
            <person name="Williams K.H."/>
            <person name="Hubbard S.S."/>
            <person name="Banfield J.F."/>
        </authorList>
    </citation>
    <scope>NUCLEOTIDE SEQUENCE [LARGE SCALE GENOMIC DNA]</scope>
</reference>
<accession>A0A1G2EVG4</accession>
<keyword evidence="2 5" id="KW-0689">Ribosomal protein</keyword>
<dbReference type="InterPro" id="IPR047859">
    <property type="entry name" value="Ribosomal_bL17_CS"/>
</dbReference>
<dbReference type="PANTHER" id="PTHR14413:SF16">
    <property type="entry name" value="LARGE RIBOSOMAL SUBUNIT PROTEIN BL17M"/>
    <property type="match status" value="1"/>
</dbReference>
<dbReference type="Pfam" id="PF01196">
    <property type="entry name" value="Ribosomal_L17"/>
    <property type="match status" value="1"/>
</dbReference>
<gene>
    <name evidence="7" type="ORF">A2931_00685</name>
</gene>
<evidence type="ECO:0000256" key="6">
    <source>
        <dbReference type="RuleBase" id="RU000661"/>
    </source>
</evidence>
<dbReference type="GO" id="GO:0022625">
    <property type="term" value="C:cytosolic large ribosomal subunit"/>
    <property type="evidence" value="ECO:0007669"/>
    <property type="project" value="TreeGrafter"/>
</dbReference>
<dbReference type="PROSITE" id="PS01167">
    <property type="entry name" value="RIBOSOMAL_L17"/>
    <property type="match status" value="1"/>
</dbReference>
<dbReference type="EMBL" id="MHMQ01000032">
    <property type="protein sequence ID" value="OGZ29796.1"/>
    <property type="molecule type" value="Genomic_DNA"/>
</dbReference>
<keyword evidence="3 5" id="KW-0687">Ribonucleoprotein</keyword>
<name>A0A1G2EVG4_9BACT</name>
<dbReference type="Proteomes" id="UP000177486">
    <property type="component" value="Unassembled WGS sequence"/>
</dbReference>
<proteinExistence type="inferred from homology"/>
<dbReference type="InterPro" id="IPR000456">
    <property type="entry name" value="Ribosomal_bL17"/>
</dbReference>
<dbReference type="NCBIfam" id="TIGR00059">
    <property type="entry name" value="L17"/>
    <property type="match status" value="1"/>
</dbReference>
<organism evidence="7 8">
    <name type="scientific">Candidatus Niyogibacteria bacterium RIFCSPLOWO2_01_FULL_45_48</name>
    <dbReference type="NCBI Taxonomy" id="1801724"/>
    <lineage>
        <taxon>Bacteria</taxon>
        <taxon>Candidatus Niyogiibacteriota</taxon>
    </lineage>
</organism>
<evidence type="ECO:0000256" key="4">
    <source>
        <dbReference type="ARBA" id="ARBA00035494"/>
    </source>
</evidence>
<dbReference type="PANTHER" id="PTHR14413">
    <property type="entry name" value="RIBOSOMAL PROTEIN L17"/>
    <property type="match status" value="1"/>
</dbReference>
<protein>
    <recommendedName>
        <fullName evidence="4 6">50S ribosomal protein L17</fullName>
    </recommendedName>
</protein>
<dbReference type="GO" id="GO:0003735">
    <property type="term" value="F:structural constituent of ribosome"/>
    <property type="evidence" value="ECO:0007669"/>
    <property type="project" value="InterPro"/>
</dbReference>
<evidence type="ECO:0000256" key="1">
    <source>
        <dbReference type="ARBA" id="ARBA00008777"/>
    </source>
</evidence>
<comment type="caution">
    <text evidence="7">The sequence shown here is derived from an EMBL/GenBank/DDBJ whole genome shotgun (WGS) entry which is preliminary data.</text>
</comment>
<dbReference type="Gene3D" id="3.90.1030.10">
    <property type="entry name" value="Ribosomal protein L17"/>
    <property type="match status" value="1"/>
</dbReference>
<dbReference type="InterPro" id="IPR036373">
    <property type="entry name" value="Ribosomal_bL17_sf"/>
</dbReference>
<dbReference type="SUPFAM" id="SSF64263">
    <property type="entry name" value="Prokaryotic ribosomal protein L17"/>
    <property type="match status" value="1"/>
</dbReference>
<evidence type="ECO:0000313" key="8">
    <source>
        <dbReference type="Proteomes" id="UP000177486"/>
    </source>
</evidence>
<evidence type="ECO:0000313" key="7">
    <source>
        <dbReference type="EMBL" id="OGZ29796.1"/>
    </source>
</evidence>
<evidence type="ECO:0000256" key="2">
    <source>
        <dbReference type="ARBA" id="ARBA00022980"/>
    </source>
</evidence>
<comment type="similarity">
    <text evidence="1 5">Belongs to the bacterial ribosomal protein bL17 family.</text>
</comment>
<dbReference type="GO" id="GO:0006412">
    <property type="term" value="P:translation"/>
    <property type="evidence" value="ECO:0007669"/>
    <property type="project" value="InterPro"/>
</dbReference>
<dbReference type="AlphaFoldDB" id="A0A1G2EVG4"/>
<sequence length="115" mass="13471">MRHRVKGRKFGRVRKTRRAFLKSVLRSFVEHGKIETTLARAKSTRILAEKLVTKAKKGGLSRRREIEKMLGPKQTSKIFEVSSSFKDRRGGYTRITRTRRRNHDQAEMAVLEFVK</sequence>
<evidence type="ECO:0000256" key="3">
    <source>
        <dbReference type="ARBA" id="ARBA00023274"/>
    </source>
</evidence>
<evidence type="ECO:0000256" key="5">
    <source>
        <dbReference type="RuleBase" id="RU000660"/>
    </source>
</evidence>